<evidence type="ECO:0000256" key="1">
    <source>
        <dbReference type="SAM" id="MobiDB-lite"/>
    </source>
</evidence>
<dbReference type="InterPro" id="IPR036527">
    <property type="entry name" value="SCP2_sterol-bd_dom_sf"/>
</dbReference>
<evidence type="ECO:0000259" key="2">
    <source>
        <dbReference type="Pfam" id="PF02036"/>
    </source>
</evidence>
<comment type="caution">
    <text evidence="3">The sequence shown here is derived from an EMBL/GenBank/DDBJ whole genome shotgun (WGS) entry which is preliminary data.</text>
</comment>
<organism evidence="3 4">
    <name type="scientific">Micromonospora palomenae</name>
    <dbReference type="NCBI Taxonomy" id="1461247"/>
    <lineage>
        <taxon>Bacteria</taxon>
        <taxon>Bacillati</taxon>
        <taxon>Actinomycetota</taxon>
        <taxon>Actinomycetes</taxon>
        <taxon>Micromonosporales</taxon>
        <taxon>Micromonosporaceae</taxon>
        <taxon>Micromonospora</taxon>
    </lineage>
</organism>
<accession>A0A561VFN0</accession>
<protein>
    <recommendedName>
        <fullName evidence="2">SCP2 domain-containing protein</fullName>
    </recommendedName>
</protein>
<dbReference type="InterPro" id="IPR003033">
    <property type="entry name" value="SCP2_sterol-bd_dom"/>
</dbReference>
<keyword evidence="4" id="KW-1185">Reference proteome</keyword>
<dbReference type="Proteomes" id="UP000319927">
    <property type="component" value="Unassembled WGS sequence"/>
</dbReference>
<feature type="domain" description="SCP2" evidence="2">
    <location>
        <begin position="23"/>
        <end position="106"/>
    </location>
</feature>
<dbReference type="Pfam" id="PF02036">
    <property type="entry name" value="SCP2"/>
    <property type="match status" value="1"/>
</dbReference>
<dbReference type="Gene3D" id="3.30.1050.10">
    <property type="entry name" value="SCP2 sterol-binding domain"/>
    <property type="match status" value="1"/>
</dbReference>
<evidence type="ECO:0000313" key="4">
    <source>
        <dbReference type="Proteomes" id="UP000319927"/>
    </source>
</evidence>
<gene>
    <name evidence="3" type="ORF">FHX75_16128</name>
</gene>
<sequence length="138" mass="15437">MGGAIEEFLLALESRGRSLLPPRIRGTMRIDLVDGGHTDHWYVNMSLADAVVVTREAKAAEAVLTTTHELFERLICGETPTTAALLRNEASFAGDARLILTFRRFFPSPSGTRDPREVARQQAPHGQAWRERLQARIR</sequence>
<dbReference type="AlphaFoldDB" id="A0A561VFN0"/>
<feature type="region of interest" description="Disordered" evidence="1">
    <location>
        <begin position="110"/>
        <end position="129"/>
    </location>
</feature>
<name>A0A561VFN0_9ACTN</name>
<dbReference type="EMBL" id="VIXA01000006">
    <property type="protein sequence ID" value="TWG10407.1"/>
    <property type="molecule type" value="Genomic_DNA"/>
</dbReference>
<proteinExistence type="predicted"/>
<dbReference type="SUPFAM" id="SSF55718">
    <property type="entry name" value="SCP-like"/>
    <property type="match status" value="1"/>
</dbReference>
<evidence type="ECO:0000313" key="3">
    <source>
        <dbReference type="EMBL" id="TWG10407.1"/>
    </source>
</evidence>
<reference evidence="3 4" key="1">
    <citation type="submission" date="2019-06" db="EMBL/GenBank/DDBJ databases">
        <title>Sequencing the genomes of 1000 actinobacteria strains.</title>
        <authorList>
            <person name="Klenk H.-P."/>
        </authorList>
    </citation>
    <scope>NUCLEOTIDE SEQUENCE [LARGE SCALE GENOMIC DNA]</scope>
    <source>
        <strain evidence="3 4">DSM 102131</strain>
    </source>
</reference>